<dbReference type="SMART" id="SM00989">
    <property type="entry name" value="V4R"/>
    <property type="match status" value="1"/>
</dbReference>
<dbReference type="STRING" id="1249627.D779_1289"/>
<dbReference type="InterPro" id="IPR004096">
    <property type="entry name" value="V4R"/>
</dbReference>
<evidence type="ECO:0000259" key="1">
    <source>
        <dbReference type="SMART" id="SM00989"/>
    </source>
</evidence>
<sequence length="209" mass="22612">MGKQPVALQGAELKTENHGRVGPNAIIRVAEALEARQGSDAVSELFQRAGLERYLDAMPTAMVEEGEVTRLQSALRDYLGIPVARAIARDAGMRTGDYLLAVRIPRPAQAILSVLPPRLATRTLLKAIGGNAWTFVGTGVFSADPAYPPRLTVSDSLLCRGATASEPLCDFYAGTFERLFTRLVHKDAKVTEIACRANGAADCVFEIRW</sequence>
<dbReference type="NCBIfam" id="TIGR02019">
    <property type="entry name" value="BchJ"/>
    <property type="match status" value="1"/>
</dbReference>
<dbReference type="InterPro" id="IPR024096">
    <property type="entry name" value="NO_sig/Golgi_transp_ligand-bd"/>
</dbReference>
<dbReference type="Proteomes" id="UP000019460">
    <property type="component" value="Unassembled WGS sequence"/>
</dbReference>
<dbReference type="Gene3D" id="3.30.1380.20">
    <property type="entry name" value="Trafficking protein particle complex subunit 3"/>
    <property type="match status" value="1"/>
</dbReference>
<feature type="domain" description="4-vinyl reductase 4VR" evidence="1">
    <location>
        <begin position="148"/>
        <end position="209"/>
    </location>
</feature>
<organism evidence="2 3">
    <name type="scientific">Imhoffiella purpurea</name>
    <dbReference type="NCBI Taxonomy" id="1249627"/>
    <lineage>
        <taxon>Bacteria</taxon>
        <taxon>Pseudomonadati</taxon>
        <taxon>Pseudomonadota</taxon>
        <taxon>Gammaproteobacteria</taxon>
        <taxon>Chromatiales</taxon>
        <taxon>Chromatiaceae</taxon>
        <taxon>Imhoffiella</taxon>
    </lineage>
</organism>
<reference evidence="2 3" key="1">
    <citation type="submission" date="2012-11" db="EMBL/GenBank/DDBJ databases">
        <title>Genome assembly of Thiorhodococcus sp. AK35.</title>
        <authorList>
            <person name="Nupur N."/>
            <person name="Khatri I."/>
            <person name="Subramanian S."/>
            <person name="Pinnaka A."/>
        </authorList>
    </citation>
    <scope>NUCLEOTIDE SEQUENCE [LARGE SCALE GENOMIC DNA]</scope>
    <source>
        <strain evidence="2 3">AK35</strain>
    </source>
</reference>
<dbReference type="SUPFAM" id="SSF111126">
    <property type="entry name" value="Ligand-binding domain in the NO signalling and Golgi transport"/>
    <property type="match status" value="1"/>
</dbReference>
<dbReference type="InterPro" id="IPR010249">
    <property type="entry name" value="BchJ"/>
</dbReference>
<dbReference type="PATRIC" id="fig|1249627.3.peg.1739"/>
<dbReference type="GO" id="GO:0015979">
    <property type="term" value="P:photosynthesis"/>
    <property type="evidence" value="ECO:0007669"/>
    <property type="project" value="InterPro"/>
</dbReference>
<dbReference type="PANTHER" id="PTHR35090:SF1">
    <property type="entry name" value="SLR0144 PROTEIN"/>
    <property type="match status" value="1"/>
</dbReference>
<evidence type="ECO:0000313" key="3">
    <source>
        <dbReference type="Proteomes" id="UP000019460"/>
    </source>
</evidence>
<comment type="caution">
    <text evidence="2">The sequence shown here is derived from an EMBL/GenBank/DDBJ whole genome shotgun (WGS) entry which is preliminary data.</text>
</comment>
<keyword evidence="3" id="KW-1185">Reference proteome</keyword>
<name>W9VHM0_9GAMM</name>
<dbReference type="Pfam" id="PF02830">
    <property type="entry name" value="V4R"/>
    <property type="match status" value="1"/>
</dbReference>
<dbReference type="EMBL" id="AONC01000025">
    <property type="protein sequence ID" value="EXJ15547.1"/>
    <property type="molecule type" value="Genomic_DNA"/>
</dbReference>
<evidence type="ECO:0000313" key="2">
    <source>
        <dbReference type="EMBL" id="EXJ15547.1"/>
    </source>
</evidence>
<dbReference type="GO" id="GO:0030494">
    <property type="term" value="P:bacteriochlorophyll biosynthetic process"/>
    <property type="evidence" value="ECO:0007669"/>
    <property type="project" value="InterPro"/>
</dbReference>
<accession>W9VHM0</accession>
<dbReference type="PANTHER" id="PTHR35090">
    <property type="entry name" value="DNA-DIRECTED RNA POLYMERASE SUBUNIT I"/>
    <property type="match status" value="1"/>
</dbReference>
<gene>
    <name evidence="2" type="ORF">D779_1289</name>
</gene>
<protein>
    <submittedName>
        <fullName evidence="2">Protein BchJ, involved in reduction of C-8 vinyl of divinyl protochlorophyllide</fullName>
    </submittedName>
</protein>
<dbReference type="eggNOG" id="COG1719">
    <property type="taxonomic scope" value="Bacteria"/>
</dbReference>
<proteinExistence type="predicted"/>
<dbReference type="AlphaFoldDB" id="W9VHM0"/>